<dbReference type="GO" id="GO:0015220">
    <property type="term" value="F:choline transmembrane transporter activity"/>
    <property type="evidence" value="ECO:0007669"/>
    <property type="project" value="TreeGrafter"/>
</dbReference>
<dbReference type="PATRIC" id="fig|1210046.3.peg.48"/>
<accession>K1E1U0</accession>
<keyword evidence="2" id="KW-0813">Transport</keyword>
<protein>
    <submittedName>
        <fullName evidence="9">Multidrug efflux transporter</fullName>
    </submittedName>
    <submittedName>
        <fullName evidence="10">QacE family quaternary ammonium compound efflux SMR transporter</fullName>
    </submittedName>
</protein>
<feature type="transmembrane region" description="Helical" evidence="8">
    <location>
        <begin position="86"/>
        <end position="104"/>
    </location>
</feature>
<dbReference type="RefSeq" id="WP_007923803.1">
    <property type="nucleotide sequence ID" value="NZ_ALWX01000001.1"/>
</dbReference>
<evidence type="ECO:0000256" key="2">
    <source>
        <dbReference type="ARBA" id="ARBA00022448"/>
    </source>
</evidence>
<dbReference type="Proteomes" id="UP000004474">
    <property type="component" value="Unassembled WGS sequence"/>
</dbReference>
<dbReference type="STRING" id="1210046.B277_00230"/>
<organism evidence="9 11">
    <name type="scientific">Janibacter hoylei PVAS-1</name>
    <dbReference type="NCBI Taxonomy" id="1210046"/>
    <lineage>
        <taxon>Bacteria</taxon>
        <taxon>Bacillati</taxon>
        <taxon>Actinomycetota</taxon>
        <taxon>Actinomycetes</taxon>
        <taxon>Micrococcales</taxon>
        <taxon>Intrasporangiaceae</taxon>
        <taxon>Janibacter</taxon>
    </lineage>
</organism>
<keyword evidence="5 8" id="KW-1133">Transmembrane helix</keyword>
<dbReference type="Proteomes" id="UP000288711">
    <property type="component" value="Unassembled WGS sequence"/>
</dbReference>
<dbReference type="InterPro" id="IPR037185">
    <property type="entry name" value="EmrE-like"/>
</dbReference>
<dbReference type="SUPFAM" id="SSF103481">
    <property type="entry name" value="Multidrug resistance efflux transporter EmrE"/>
    <property type="match status" value="1"/>
</dbReference>
<keyword evidence="6 8" id="KW-0472">Membrane</keyword>
<reference evidence="10 12" key="1">
    <citation type="journal article" date="2009" name="Int. J. Syst. Evol. Microbiol.">
        <title>Janibacter hoylei sp. nov., Bacillus isronensis sp. nov. and Bacillus aryabhattai sp. nov., isolated from cryotubes used for collecting air from the upper atmosphere.</title>
        <authorList>
            <person name="Shivaji S."/>
            <person name="Chaturvedi P."/>
            <person name="Begum Z."/>
            <person name="Pindi P.K."/>
            <person name="Manorama R."/>
            <person name="Padmanaban D.A."/>
            <person name="Shouche Y.S."/>
            <person name="Pawar S."/>
            <person name="Vaishampayan P."/>
            <person name="Dutt C.B."/>
            <person name="Datta G.N."/>
            <person name="Manchanda R.K."/>
            <person name="Rao U.R."/>
            <person name="Bhargava P.M."/>
            <person name="Narlikar J.V."/>
        </authorList>
    </citation>
    <scope>NUCLEOTIDE SEQUENCE [LARGE SCALE GENOMIC DNA]</scope>
    <source>
        <strain evidence="10 12">PVAS-1</strain>
    </source>
</reference>
<dbReference type="PANTHER" id="PTHR30561">
    <property type="entry name" value="SMR FAMILY PROTON-DEPENDENT DRUG EFFLUX TRANSPORTER SUGE"/>
    <property type="match status" value="1"/>
</dbReference>
<evidence type="ECO:0000256" key="6">
    <source>
        <dbReference type="ARBA" id="ARBA00023136"/>
    </source>
</evidence>
<evidence type="ECO:0000256" key="3">
    <source>
        <dbReference type="ARBA" id="ARBA00022475"/>
    </source>
</evidence>
<comment type="caution">
    <text evidence="9">The sequence shown here is derived from an EMBL/GenBank/DDBJ whole genome shotgun (WGS) entry which is preliminary data.</text>
</comment>
<keyword evidence="4 7" id="KW-0812">Transmembrane</keyword>
<gene>
    <name evidence="9" type="ORF">B277_00230</name>
    <name evidence="10" type="ORF">CWN80_12790</name>
</gene>
<evidence type="ECO:0000256" key="5">
    <source>
        <dbReference type="ARBA" id="ARBA00022989"/>
    </source>
</evidence>
<evidence type="ECO:0000256" key="4">
    <source>
        <dbReference type="ARBA" id="ARBA00022692"/>
    </source>
</evidence>
<dbReference type="GO" id="GO:0005886">
    <property type="term" value="C:plasma membrane"/>
    <property type="evidence" value="ECO:0007669"/>
    <property type="project" value="UniProtKB-SubCell"/>
</dbReference>
<dbReference type="AlphaFoldDB" id="K1E1U0"/>
<comment type="similarity">
    <text evidence="7">Belongs to the drug/metabolite transporter (DMT) superfamily. Small multidrug resistance (SMR) (TC 2.A.7.1) family.</text>
</comment>
<dbReference type="eggNOG" id="COG2076">
    <property type="taxonomic scope" value="Bacteria"/>
</dbReference>
<evidence type="ECO:0000256" key="7">
    <source>
        <dbReference type="RuleBase" id="RU003942"/>
    </source>
</evidence>
<evidence type="ECO:0000313" key="12">
    <source>
        <dbReference type="Proteomes" id="UP000288711"/>
    </source>
</evidence>
<dbReference type="InterPro" id="IPR045324">
    <property type="entry name" value="Small_multidrug_res"/>
</dbReference>
<evidence type="ECO:0000313" key="10">
    <source>
        <dbReference type="EMBL" id="RWU82112.1"/>
    </source>
</evidence>
<feature type="transmembrane region" description="Helical" evidence="8">
    <location>
        <begin position="30"/>
        <end position="49"/>
    </location>
</feature>
<proteinExistence type="inferred from homology"/>
<reference evidence="10" key="3">
    <citation type="submission" date="2017-11" db="EMBL/GenBank/DDBJ databases">
        <authorList>
            <person name="Seuylemezian A."/>
            <person name="Cooper K."/>
            <person name="Vaishampayan P."/>
        </authorList>
    </citation>
    <scope>NUCLEOTIDE SEQUENCE</scope>
    <source>
        <strain evidence="10">PVAS-1</strain>
    </source>
</reference>
<dbReference type="EMBL" id="PIPF01000012">
    <property type="protein sequence ID" value="RWU82112.1"/>
    <property type="molecule type" value="Genomic_DNA"/>
</dbReference>
<reference evidence="9 11" key="2">
    <citation type="journal article" date="2012" name="J. Bacteriol.">
        <title>Genome Sequence of Janibacter hoylei MTCC8307, Isolated from the Stratospheric Air.</title>
        <authorList>
            <person name="Pawar S.P."/>
            <person name="Dhotre D.P."/>
            <person name="Shetty S.A."/>
            <person name="Chowdhury S.P."/>
            <person name="Chaudhari B.L."/>
            <person name="Shouche Y.S."/>
        </authorList>
    </citation>
    <scope>NUCLEOTIDE SEQUENCE [LARGE SCALE GENOMIC DNA]</scope>
    <source>
        <strain evidence="9 11">PVAS-1</strain>
    </source>
</reference>
<dbReference type="Gene3D" id="1.10.3730.20">
    <property type="match status" value="1"/>
</dbReference>
<dbReference type="GO" id="GO:0015199">
    <property type="term" value="F:amino-acid betaine transmembrane transporter activity"/>
    <property type="evidence" value="ECO:0007669"/>
    <property type="project" value="TreeGrafter"/>
</dbReference>
<dbReference type="Pfam" id="PF00893">
    <property type="entry name" value="Multi_Drug_Res"/>
    <property type="match status" value="1"/>
</dbReference>
<evidence type="ECO:0000313" key="11">
    <source>
        <dbReference type="Proteomes" id="UP000004474"/>
    </source>
</evidence>
<dbReference type="InterPro" id="IPR000390">
    <property type="entry name" value="Small_drug/metabolite_transptr"/>
</dbReference>
<dbReference type="GO" id="GO:0015297">
    <property type="term" value="F:antiporter activity"/>
    <property type="evidence" value="ECO:0007669"/>
    <property type="project" value="TreeGrafter"/>
</dbReference>
<dbReference type="OrthoDB" id="3175079at2"/>
<feature type="transmembrane region" description="Helical" evidence="8">
    <location>
        <begin position="56"/>
        <end position="74"/>
    </location>
</feature>
<evidence type="ECO:0000313" key="9">
    <source>
        <dbReference type="EMBL" id="EKA62840.1"/>
    </source>
</evidence>
<sequence length="106" mass="10928">MTGWLWLTVAVCAEVTGTLALRSAVEDRRWYGLVGVGYLTAFAALSASLSHGMPLGVAYGTWAAAGVALTALGSRVLFAEPLTRPMLAGIGLIMVGVLLLELGAGH</sequence>
<dbReference type="GO" id="GO:0031460">
    <property type="term" value="P:glycine betaine transport"/>
    <property type="evidence" value="ECO:0007669"/>
    <property type="project" value="TreeGrafter"/>
</dbReference>
<keyword evidence="12" id="KW-1185">Reference proteome</keyword>
<evidence type="ECO:0000256" key="1">
    <source>
        <dbReference type="ARBA" id="ARBA00004651"/>
    </source>
</evidence>
<dbReference type="PANTHER" id="PTHR30561:SF1">
    <property type="entry name" value="MULTIDRUG TRANSPORTER EMRE"/>
    <property type="match status" value="1"/>
</dbReference>
<keyword evidence="3" id="KW-1003">Cell membrane</keyword>
<name>K1E1U0_9MICO</name>
<comment type="subcellular location">
    <subcellularLocation>
        <location evidence="1 7">Cell membrane</location>
        <topology evidence="1 7">Multi-pass membrane protein</topology>
    </subcellularLocation>
</comment>
<evidence type="ECO:0000256" key="8">
    <source>
        <dbReference type="SAM" id="Phobius"/>
    </source>
</evidence>
<dbReference type="EMBL" id="ALWX01000001">
    <property type="protein sequence ID" value="EKA62840.1"/>
    <property type="molecule type" value="Genomic_DNA"/>
</dbReference>